<dbReference type="Proteomes" id="UP000817854">
    <property type="component" value="Unassembled WGS sequence"/>
</dbReference>
<dbReference type="RefSeq" id="WP_140963314.1">
    <property type="nucleotide sequence ID" value="NZ_VEVQ02000010.1"/>
</dbReference>
<name>A0ABX0IWT9_9FLAO</name>
<dbReference type="InterPro" id="IPR043741">
    <property type="entry name" value="DUF5686"/>
</dbReference>
<evidence type="ECO:0000313" key="1">
    <source>
        <dbReference type="EMBL" id="NHN26998.1"/>
    </source>
</evidence>
<reference evidence="1" key="2">
    <citation type="submission" date="2020-02" db="EMBL/GenBank/DDBJ databases">
        <title>Flavobacterium profundi sp. nov., isolated from a deep-sea seamount.</title>
        <authorList>
            <person name="Zhang D.-C."/>
        </authorList>
    </citation>
    <scope>NUCLEOTIDE SEQUENCE</scope>
    <source>
        <strain evidence="1">EC11</strain>
    </source>
</reference>
<dbReference type="EMBL" id="VEVQ02000010">
    <property type="protein sequence ID" value="NHN26998.1"/>
    <property type="molecule type" value="Genomic_DNA"/>
</dbReference>
<sequence length="828" mass="96686">MRYILLWFVLLSTAISFGQNKIKAQVIDIDSRVPLAFCKVEYLNKTITTNWEGKFELEIKAYDKPLVITYKGYQTKNVYVSREQEIVIIKMAIDINTFEKVEIYTDNKVNKILKKVIENKKLNQPEKALESFQYKNYESLLVTANPDSISSKIEPIYKKTLFGKRKIELDSTNYKFKKLIEKNHLYQTEKVNLIQYTKKGYKETVIATRMAGFKEPLYEYLGLNLFSYSVYENPFEIMETPVRNPISNYGRHLYNFYMIDSLNIQNRKTYKIFFQPKKLKSSRLRGLLYIDAETFAIAKAYYRIYGIVHINADYTFDYQEKENLWFPKKRKITVLKGNNADDIKILGNTIKFSSSLDPTPNTNATDQVYLIIESTPFDIELDKRVTLQKDGIKISIEKDGLKREDSYWKKFAKDTIDKRRLRTYTSLDSLSESKNLERKIFLGKKILNGYYPISYVDVDLRSLVKYNNFEGFRLGFGGVTNDKLSENYKIAFYGAYGIKDEGFKFGITPSYLIEPQSETWVSASYTDDLNEISQISFATDPRRFKIYDPRPINISTFYQNRAASIFAESKFFPKTDAYFSLSTNKINPKFDYTFVNNDVTYKEYTITAAQLAIQWNPYSNFMQTPKSRIEIEKRHPKFSFQATQTIPGIFGNDFNFTKIDFKTFYEVSYLSGQSSSVLFQTGIAFGDVPLTHLYSLQPNNLNRDALLQRITFAGKNSFETMYFNEFFSDKYVTLQLKHTLNRIRLGYRINPEFSFVTRFAWGKINEDNTHMGLPFSSLEKGFFESGIECNKLFRGLGLTAFYRYGPNQLPTFEDNIAVKISYFIDLGF</sequence>
<keyword evidence="2" id="KW-1185">Reference proteome</keyword>
<reference evidence="1" key="1">
    <citation type="submission" date="2019-05" db="EMBL/GenBank/DDBJ databases">
        <authorList>
            <person name="Lianzixin W."/>
        </authorList>
    </citation>
    <scope>NUCLEOTIDE SEQUENCE</scope>
    <source>
        <strain evidence="1">EC11</strain>
    </source>
</reference>
<comment type="caution">
    <text evidence="1">The sequence shown here is derived from an EMBL/GenBank/DDBJ whole genome shotgun (WGS) entry which is preliminary data.</text>
</comment>
<accession>A0ABX0IWT9</accession>
<evidence type="ECO:0000313" key="2">
    <source>
        <dbReference type="Proteomes" id="UP000817854"/>
    </source>
</evidence>
<gene>
    <name evidence="1" type="ORF">FIA58_015045</name>
</gene>
<organism evidence="1 2">
    <name type="scientific">Flavobacterium jejuense</name>
    <dbReference type="NCBI Taxonomy" id="1544455"/>
    <lineage>
        <taxon>Bacteria</taxon>
        <taxon>Pseudomonadati</taxon>
        <taxon>Bacteroidota</taxon>
        <taxon>Flavobacteriia</taxon>
        <taxon>Flavobacteriales</taxon>
        <taxon>Flavobacteriaceae</taxon>
        <taxon>Flavobacterium</taxon>
    </lineage>
</organism>
<dbReference type="Pfam" id="PF18939">
    <property type="entry name" value="DUF5686"/>
    <property type="match status" value="1"/>
</dbReference>
<protein>
    <submittedName>
        <fullName evidence="1">Carboxypeptidase-like regulatory domain-containing protein</fullName>
    </submittedName>
</protein>
<proteinExistence type="predicted"/>